<feature type="compositionally biased region" description="Basic and acidic residues" evidence="1">
    <location>
        <begin position="71"/>
        <end position="84"/>
    </location>
</feature>
<organism evidence="2 3">
    <name type="scientific">Clonostachys rhizophaga</name>
    <dbReference type="NCBI Taxonomy" id="160324"/>
    <lineage>
        <taxon>Eukaryota</taxon>
        <taxon>Fungi</taxon>
        <taxon>Dikarya</taxon>
        <taxon>Ascomycota</taxon>
        <taxon>Pezizomycotina</taxon>
        <taxon>Sordariomycetes</taxon>
        <taxon>Hypocreomycetidae</taxon>
        <taxon>Hypocreales</taxon>
        <taxon>Bionectriaceae</taxon>
        <taxon>Clonostachys</taxon>
    </lineage>
</organism>
<accession>A0A9N9VHP5</accession>
<sequence length="84" mass="9575">MENTMEATPSVLAMQRTYMMLVVWAEPKQHTRQGELIGRQSYTCYRRAECSEATQVFITRAGHCEGPNTTEDSHPELRLASDLI</sequence>
<proteinExistence type="predicted"/>
<dbReference type="EMBL" id="CABFNQ020000680">
    <property type="protein sequence ID" value="CAH0022650.1"/>
    <property type="molecule type" value="Genomic_DNA"/>
</dbReference>
<comment type="caution">
    <text evidence="2">The sequence shown here is derived from an EMBL/GenBank/DDBJ whole genome shotgun (WGS) entry which is preliminary data.</text>
</comment>
<evidence type="ECO:0000313" key="3">
    <source>
        <dbReference type="Proteomes" id="UP000696573"/>
    </source>
</evidence>
<dbReference type="Proteomes" id="UP000696573">
    <property type="component" value="Unassembled WGS sequence"/>
</dbReference>
<name>A0A9N9VHP5_9HYPO</name>
<feature type="region of interest" description="Disordered" evidence="1">
    <location>
        <begin position="65"/>
        <end position="84"/>
    </location>
</feature>
<gene>
    <name evidence="2" type="ORF">CRHIZ90672A_00014803</name>
</gene>
<keyword evidence="3" id="KW-1185">Reference proteome</keyword>
<evidence type="ECO:0000313" key="2">
    <source>
        <dbReference type="EMBL" id="CAH0022650.1"/>
    </source>
</evidence>
<protein>
    <submittedName>
        <fullName evidence="2">Uncharacterized protein</fullName>
    </submittedName>
</protein>
<evidence type="ECO:0000256" key="1">
    <source>
        <dbReference type="SAM" id="MobiDB-lite"/>
    </source>
</evidence>
<reference evidence="2" key="1">
    <citation type="submission" date="2021-10" db="EMBL/GenBank/DDBJ databases">
        <authorList>
            <person name="Piombo E."/>
        </authorList>
    </citation>
    <scope>NUCLEOTIDE SEQUENCE</scope>
</reference>
<dbReference type="AlphaFoldDB" id="A0A9N9VHP5"/>